<evidence type="ECO:0000313" key="2">
    <source>
        <dbReference type="EMBL" id="PIR96208.1"/>
    </source>
</evidence>
<dbReference type="InterPro" id="IPR037171">
    <property type="entry name" value="NagB/RpiA_transferase-like"/>
</dbReference>
<name>A0A2H0VAS4_9BACT</name>
<dbReference type="InterPro" id="IPR006148">
    <property type="entry name" value="Glc/Gal-6P_isomerase"/>
</dbReference>
<dbReference type="EMBL" id="PFAK01000041">
    <property type="protein sequence ID" value="PIR96208.1"/>
    <property type="molecule type" value="Genomic_DNA"/>
</dbReference>
<reference evidence="3" key="1">
    <citation type="submission" date="2017-09" db="EMBL/GenBank/DDBJ databases">
        <title>Depth-based differentiation of microbial function through sediment-hosted aquifers and enrichment of novel symbionts in the deep terrestrial subsurface.</title>
        <authorList>
            <person name="Probst A.J."/>
            <person name="Ladd B."/>
            <person name="Jarett J.K."/>
            <person name="Geller-Mcgrath D.E."/>
            <person name="Sieber C.M.K."/>
            <person name="Emerson J.B."/>
            <person name="Anantharaman K."/>
            <person name="Thomas B.C."/>
            <person name="Malmstrom R."/>
            <person name="Stieglmeier M."/>
            <person name="Klingl A."/>
            <person name="Woyke T."/>
            <person name="Ryan C.M."/>
            <person name="Banfield J.F."/>
        </authorList>
    </citation>
    <scope>NUCLEOTIDE SEQUENCE [LARGE SCALE GENOMIC DNA]</scope>
</reference>
<dbReference type="AlphaFoldDB" id="A0A2H0VAS4"/>
<dbReference type="Gene3D" id="3.40.50.1360">
    <property type="match status" value="1"/>
</dbReference>
<dbReference type="SUPFAM" id="SSF100950">
    <property type="entry name" value="NagB/RpiA/CoA transferase-like"/>
    <property type="match status" value="1"/>
</dbReference>
<proteinExistence type="predicted"/>
<dbReference type="GO" id="GO:0005975">
    <property type="term" value="P:carbohydrate metabolic process"/>
    <property type="evidence" value="ECO:0007669"/>
    <property type="project" value="InterPro"/>
</dbReference>
<feature type="domain" description="Glucosamine/galactosamine-6-phosphate isomerase" evidence="1">
    <location>
        <begin position="7"/>
        <end position="227"/>
    </location>
</feature>
<gene>
    <name evidence="2" type="ORF">COT92_02300</name>
</gene>
<dbReference type="Proteomes" id="UP000230922">
    <property type="component" value="Unassembled WGS sequence"/>
</dbReference>
<sequence>MIHKFETKEEASAAAGQSLHSLLDDNKDKPVLLLLSGGSAFSLLEYVGEAGLSENVAITMLDERFSHEATINNFLRFQQTDFYKRALENGCAFIGTLPREGELIDDMKIRWELSLKNWKRENPEGKIFATFGIGPDGHTAGIFPYPQTAGFFKEAFENRHLVTAYLAKGKHEHEQRLTTTFTFFKLIDEAIVFVCGENKKEAFNKFIKGRGQPHELPALGIYETKNQQIFTDIVSS</sequence>
<accession>A0A2H0VAS4</accession>
<protein>
    <recommendedName>
        <fullName evidence="1">Glucosamine/galactosamine-6-phosphate isomerase domain-containing protein</fullName>
    </recommendedName>
</protein>
<evidence type="ECO:0000259" key="1">
    <source>
        <dbReference type="Pfam" id="PF01182"/>
    </source>
</evidence>
<organism evidence="2 3">
    <name type="scientific">Candidatus Doudnabacteria bacterium CG10_big_fil_rev_8_21_14_0_10_42_18</name>
    <dbReference type="NCBI Taxonomy" id="1974552"/>
    <lineage>
        <taxon>Bacteria</taxon>
        <taxon>Candidatus Doudnaibacteriota</taxon>
    </lineage>
</organism>
<dbReference type="Pfam" id="PF01182">
    <property type="entry name" value="Glucosamine_iso"/>
    <property type="match status" value="1"/>
</dbReference>
<evidence type="ECO:0000313" key="3">
    <source>
        <dbReference type="Proteomes" id="UP000230922"/>
    </source>
</evidence>
<comment type="caution">
    <text evidence="2">The sequence shown here is derived from an EMBL/GenBank/DDBJ whole genome shotgun (WGS) entry which is preliminary data.</text>
</comment>